<reference evidence="1" key="1">
    <citation type="submission" date="2023-04" db="EMBL/GenBank/DDBJ databases">
        <title>Draft Genome sequencing of Naganishia species isolated from polar environments using Oxford Nanopore Technology.</title>
        <authorList>
            <person name="Leo P."/>
            <person name="Venkateswaran K."/>
        </authorList>
    </citation>
    <scope>NUCLEOTIDE SEQUENCE</scope>
    <source>
        <strain evidence="1">MNA-CCFEE 5261</strain>
    </source>
</reference>
<keyword evidence="2" id="KW-1185">Reference proteome</keyword>
<comment type="caution">
    <text evidence="1">The sequence shown here is derived from an EMBL/GenBank/DDBJ whole genome shotgun (WGS) entry which is preliminary data.</text>
</comment>
<organism evidence="1 2">
    <name type="scientific">Naganishia cerealis</name>
    <dbReference type="NCBI Taxonomy" id="610337"/>
    <lineage>
        <taxon>Eukaryota</taxon>
        <taxon>Fungi</taxon>
        <taxon>Dikarya</taxon>
        <taxon>Basidiomycota</taxon>
        <taxon>Agaricomycotina</taxon>
        <taxon>Tremellomycetes</taxon>
        <taxon>Filobasidiales</taxon>
        <taxon>Filobasidiaceae</taxon>
        <taxon>Naganishia</taxon>
    </lineage>
</organism>
<sequence>MSVTKDFTKGSDAIAMGNASNKGDFEDAASVRAYLADADELEAAVAGDAVFGEINEEGPNYKNVSLLGTVMLMVKAQIGLGVLSIPSVFQAMGIVPGVILLIFAGCLTHWAGYMVGKFKLRHPEVYSVADVGYMIGGRVGREFMAISYWLFMTCIAGSGMLGISIALNAISSHGTCTAVFVVVAATIVFAVSSIQTLEKLSWISWVGVFSITISLMVVTIGVGIQNRPAAAPATGDWMKDVVAVGIVVYWYCGQYVASPALGSAGPLLKKVAYGIVLPALIASSVLYTHMPAKYIFVRLLRGTEDLSKNTKKHYIVWFSCVAGCTLFSYVIASAIPVFGGLVGLIGALLGSILCLSMESAMWFYDFFALRKTDKSFKYRALFAWAAFVGFCGIFICGAGTYGAVMDIKIGYDANGGTTPWSCADNSGSI</sequence>
<gene>
    <name evidence="1" type="ORF">QFC19_006442</name>
</gene>
<name>A0ACC2VG24_9TREE</name>
<proteinExistence type="predicted"/>
<accession>A0ACC2VG24</accession>
<dbReference type="EMBL" id="JASBWR010000078">
    <property type="protein sequence ID" value="KAJ9098318.1"/>
    <property type="molecule type" value="Genomic_DNA"/>
</dbReference>
<evidence type="ECO:0000313" key="1">
    <source>
        <dbReference type="EMBL" id="KAJ9098318.1"/>
    </source>
</evidence>
<evidence type="ECO:0000313" key="2">
    <source>
        <dbReference type="Proteomes" id="UP001241377"/>
    </source>
</evidence>
<dbReference type="Proteomes" id="UP001241377">
    <property type="component" value="Unassembled WGS sequence"/>
</dbReference>
<protein>
    <submittedName>
        <fullName evidence="1">Uncharacterized protein</fullName>
    </submittedName>
</protein>